<evidence type="ECO:0000259" key="4">
    <source>
        <dbReference type="Pfam" id="PF18915"/>
    </source>
</evidence>
<protein>
    <recommendedName>
        <fullName evidence="4">DUF5667 domain-containing protein</fullName>
    </recommendedName>
</protein>
<feature type="signal peptide" evidence="3">
    <location>
        <begin position="1"/>
        <end position="23"/>
    </location>
</feature>
<evidence type="ECO:0000313" key="6">
    <source>
        <dbReference type="Proteomes" id="UP000237798"/>
    </source>
</evidence>
<gene>
    <name evidence="5" type="ORF">CLLU_34120</name>
</gene>
<evidence type="ECO:0000256" key="3">
    <source>
        <dbReference type="SAM" id="SignalP"/>
    </source>
</evidence>
<reference evidence="5 6" key="1">
    <citation type="submission" date="2018-03" db="EMBL/GenBank/DDBJ databases">
        <title>Genome sequence of Clostridium luticellarii DSM 29923.</title>
        <authorList>
            <person name="Poehlein A."/>
            <person name="Daniel R."/>
        </authorList>
    </citation>
    <scope>NUCLEOTIDE SEQUENCE [LARGE SCALE GENOMIC DNA]</scope>
    <source>
        <strain evidence="5 6">DSM 29923</strain>
    </source>
</reference>
<organism evidence="5 6">
    <name type="scientific">Clostridium luticellarii</name>
    <dbReference type="NCBI Taxonomy" id="1691940"/>
    <lineage>
        <taxon>Bacteria</taxon>
        <taxon>Bacillati</taxon>
        <taxon>Bacillota</taxon>
        <taxon>Clostridia</taxon>
        <taxon>Eubacteriales</taxon>
        <taxon>Clostridiaceae</taxon>
        <taxon>Clostridium</taxon>
    </lineage>
</organism>
<feature type="chain" id="PRO_5015404973" description="DUF5667 domain-containing protein" evidence="3">
    <location>
        <begin position="24"/>
        <end position="369"/>
    </location>
</feature>
<dbReference type="EMBL" id="PVXP01000093">
    <property type="protein sequence ID" value="PRR79837.1"/>
    <property type="molecule type" value="Genomic_DNA"/>
</dbReference>
<comment type="caution">
    <text evidence="5">The sequence shown here is derived from an EMBL/GenBank/DDBJ whole genome shotgun (WGS) entry which is preliminary data.</text>
</comment>
<dbReference type="AlphaFoldDB" id="A0A2T0B7Q5"/>
<dbReference type="Proteomes" id="UP000237798">
    <property type="component" value="Unassembled WGS sequence"/>
</dbReference>
<feature type="coiled-coil region" evidence="1">
    <location>
        <begin position="183"/>
        <end position="236"/>
    </location>
</feature>
<sequence length="369" mass="40432">MKKIMILAASTVMAFTIVNTAFASEAATLKDCAGITPDSILYPADKAIDNIKIILSFSDGAKADTLSDIAEERLGESEIMADKNSQNLANTAIDAYKSCMKNAESKIENALNSSQNTENTDKRKNLENIEDKIISREKKSLDILTKLQNKVGDNAKAVIAKVIEMQKAKINAMLAVKKERAIYNDVKKQYTEAKIALEKAKKSGDETAVKSAEDLLDQKQQALNTEKQNLVKAVQAKKEASKISVGKSIKEAKAHKDKNLKYNKNKQPYKPYKTYKTNTAATASTAAGNTATGSTSSNSAAVNSAKANPISAASKNVEKRQINHQVKQQIKPVVKNQIKKETNSNINKKEKQNKVVNNSSKQKIMRSQH</sequence>
<accession>A0A2T0B7Q5</accession>
<dbReference type="InterPro" id="IPR043725">
    <property type="entry name" value="DUF5667"/>
</dbReference>
<name>A0A2T0B7Q5_9CLOT</name>
<feature type="compositionally biased region" description="Basic and acidic residues" evidence="2">
    <location>
        <begin position="338"/>
        <end position="353"/>
    </location>
</feature>
<keyword evidence="1" id="KW-0175">Coiled coil</keyword>
<feature type="domain" description="DUF5667" evidence="4">
    <location>
        <begin position="34"/>
        <end position="133"/>
    </location>
</feature>
<keyword evidence="3" id="KW-0732">Signal</keyword>
<keyword evidence="6" id="KW-1185">Reference proteome</keyword>
<dbReference type="Pfam" id="PF18915">
    <property type="entry name" value="DUF5667"/>
    <property type="match status" value="1"/>
</dbReference>
<evidence type="ECO:0000313" key="5">
    <source>
        <dbReference type="EMBL" id="PRR79837.1"/>
    </source>
</evidence>
<evidence type="ECO:0000256" key="2">
    <source>
        <dbReference type="SAM" id="MobiDB-lite"/>
    </source>
</evidence>
<feature type="coiled-coil region" evidence="1">
    <location>
        <begin position="93"/>
        <end position="132"/>
    </location>
</feature>
<feature type="compositionally biased region" description="Low complexity" evidence="2">
    <location>
        <begin position="286"/>
        <end position="308"/>
    </location>
</feature>
<feature type="region of interest" description="Disordered" evidence="2">
    <location>
        <begin position="254"/>
        <end position="273"/>
    </location>
</feature>
<evidence type="ECO:0000256" key="1">
    <source>
        <dbReference type="SAM" id="Coils"/>
    </source>
</evidence>
<dbReference type="OrthoDB" id="1949817at2"/>
<feature type="region of interest" description="Disordered" evidence="2">
    <location>
        <begin position="286"/>
        <end position="369"/>
    </location>
</feature>
<dbReference type="RefSeq" id="WP_106010950.1">
    <property type="nucleotide sequence ID" value="NZ_JALCRC010000005.1"/>
</dbReference>
<proteinExistence type="predicted"/>